<feature type="domain" description="DHHA1" evidence="3">
    <location>
        <begin position="287"/>
        <end position="360"/>
    </location>
</feature>
<dbReference type="InterPro" id="IPR003156">
    <property type="entry name" value="DHHA1_dom"/>
</dbReference>
<dbReference type="InterPro" id="IPR001667">
    <property type="entry name" value="DDH_dom"/>
</dbReference>
<protein>
    <recommendedName>
        <fullName evidence="6">Phosphoesterase RecJ domain protein</fullName>
    </recommendedName>
</protein>
<dbReference type="InterPro" id="IPR051319">
    <property type="entry name" value="Oligoribo/pAp-PDE_c-di-AMP_PDE"/>
</dbReference>
<evidence type="ECO:0008006" key="6">
    <source>
        <dbReference type="Google" id="ProtNLM"/>
    </source>
</evidence>
<dbReference type="InterPro" id="IPR038763">
    <property type="entry name" value="DHH_sf"/>
</dbReference>
<gene>
    <name evidence="4" type="ORF">VE97_C0001G0008</name>
</gene>
<organism evidence="4 5">
    <name type="scientific">candidate division Kazan bacterium GW2011_GWB1_45_10</name>
    <dbReference type="NCBI Taxonomy" id="1620411"/>
    <lineage>
        <taxon>Bacteria</taxon>
        <taxon>Bacteria division Kazan-3B-28</taxon>
    </lineage>
</organism>
<dbReference type="Proteomes" id="UP000033958">
    <property type="component" value="Unassembled WGS sequence"/>
</dbReference>
<dbReference type="Gene3D" id="3.90.1640.10">
    <property type="entry name" value="inorganic pyrophosphatase (n-terminal core)"/>
    <property type="match status" value="2"/>
</dbReference>
<dbReference type="Pfam" id="PF02272">
    <property type="entry name" value="DHHA1"/>
    <property type="match status" value="1"/>
</dbReference>
<dbReference type="SUPFAM" id="SSF64182">
    <property type="entry name" value="DHH phosphoesterases"/>
    <property type="match status" value="1"/>
</dbReference>
<sequence length="443" mass="47181">MELTPKQQALELINKSKRILLVTHEKPDGDALGSITSLYLVLSKLGKVATAVVLDQVGPNYRFIPKTEDFTKGLAVLRDFVISVDCSAATADKLAYNFQDGKLNIVITPKSGNFRPQDVSFAEGSFQFDLVIVLDSADWDQVGRPYADNAKLFQTVPVINIDHHSSNDYFGTVNLVDLTAASTTEILVGVIEALGNSLIDEDVATSLLTGIISDTGSFQHSNTTPKALTVAAQMVGFGARQQEIIRNLFKTKAYTTLKLWGKVLSQLQYDAAHRLSWTLVPFSFFAETGASVDETSGLIDELMTSVPGADVVVLISEKEPKVLSGSIRTKKGVDAAEIAGLFGGGGHPGAAGFKLVDLGIDQAEGIIVNKIREYQAKSGVGTGLGESPELIAPTAPPVLPEPVSSSPTPPDEPSGEPAEPSPEAPPALEEESAMGEEKLAKNY</sequence>
<accession>A0A0G1KUL8</accession>
<dbReference type="PANTHER" id="PTHR47618:SF1">
    <property type="entry name" value="BIFUNCTIONAL OLIGORIBONUCLEASE AND PAP PHOSPHATASE NRNA"/>
    <property type="match status" value="1"/>
</dbReference>
<dbReference type="EMBL" id="LCJZ01000001">
    <property type="protein sequence ID" value="KKT87293.1"/>
    <property type="molecule type" value="Genomic_DNA"/>
</dbReference>
<dbReference type="Gene3D" id="3.10.310.30">
    <property type="match status" value="1"/>
</dbReference>
<dbReference type="Pfam" id="PF01368">
    <property type="entry name" value="DHH"/>
    <property type="match status" value="1"/>
</dbReference>
<evidence type="ECO:0000256" key="1">
    <source>
        <dbReference type="SAM" id="MobiDB-lite"/>
    </source>
</evidence>
<proteinExistence type="predicted"/>
<dbReference type="GO" id="GO:0003676">
    <property type="term" value="F:nucleic acid binding"/>
    <property type="evidence" value="ECO:0007669"/>
    <property type="project" value="InterPro"/>
</dbReference>
<evidence type="ECO:0000313" key="4">
    <source>
        <dbReference type="EMBL" id="KKT87293.1"/>
    </source>
</evidence>
<feature type="region of interest" description="Disordered" evidence="1">
    <location>
        <begin position="382"/>
        <end position="443"/>
    </location>
</feature>
<dbReference type="AlphaFoldDB" id="A0A0G1KUL8"/>
<feature type="domain" description="DDH" evidence="2">
    <location>
        <begin position="18"/>
        <end position="211"/>
    </location>
</feature>
<dbReference type="PANTHER" id="PTHR47618">
    <property type="entry name" value="BIFUNCTIONAL OLIGORIBONUCLEASE AND PAP PHOSPHATASE NRNA"/>
    <property type="match status" value="1"/>
</dbReference>
<evidence type="ECO:0000259" key="3">
    <source>
        <dbReference type="Pfam" id="PF02272"/>
    </source>
</evidence>
<reference evidence="4 5" key="1">
    <citation type="journal article" date="2015" name="Nature">
        <title>rRNA introns, odd ribosomes, and small enigmatic genomes across a large radiation of phyla.</title>
        <authorList>
            <person name="Brown C.T."/>
            <person name="Hug L.A."/>
            <person name="Thomas B.C."/>
            <person name="Sharon I."/>
            <person name="Castelle C.J."/>
            <person name="Singh A."/>
            <person name="Wilkins M.J."/>
            <person name="Williams K.H."/>
            <person name="Banfield J.F."/>
        </authorList>
    </citation>
    <scope>NUCLEOTIDE SEQUENCE [LARGE SCALE GENOMIC DNA]</scope>
</reference>
<evidence type="ECO:0000313" key="5">
    <source>
        <dbReference type="Proteomes" id="UP000033958"/>
    </source>
</evidence>
<comment type="caution">
    <text evidence="4">The sequence shown here is derived from an EMBL/GenBank/DDBJ whole genome shotgun (WGS) entry which is preliminary data.</text>
</comment>
<evidence type="ECO:0000259" key="2">
    <source>
        <dbReference type="Pfam" id="PF01368"/>
    </source>
</evidence>
<name>A0A0G1KUL8_UNCK3</name>